<gene>
    <name evidence="1" type="ORF">VTK73DRAFT_8308</name>
</gene>
<proteinExistence type="predicted"/>
<dbReference type="EMBL" id="JAZHXJ010000598">
    <property type="protein sequence ID" value="KAL1856351.1"/>
    <property type="molecule type" value="Genomic_DNA"/>
</dbReference>
<evidence type="ECO:0000313" key="1">
    <source>
        <dbReference type="EMBL" id="KAL1856351.1"/>
    </source>
</evidence>
<organism evidence="1 2">
    <name type="scientific">Phialemonium thermophilum</name>
    <dbReference type="NCBI Taxonomy" id="223376"/>
    <lineage>
        <taxon>Eukaryota</taxon>
        <taxon>Fungi</taxon>
        <taxon>Dikarya</taxon>
        <taxon>Ascomycota</taxon>
        <taxon>Pezizomycotina</taxon>
        <taxon>Sordariomycetes</taxon>
        <taxon>Sordariomycetidae</taxon>
        <taxon>Cephalothecales</taxon>
        <taxon>Cephalothecaceae</taxon>
        <taxon>Phialemonium</taxon>
    </lineage>
</organism>
<name>A0ABR3W9M9_9PEZI</name>
<reference evidence="1 2" key="1">
    <citation type="journal article" date="2024" name="Commun. Biol.">
        <title>Comparative genomic analysis of thermophilic fungi reveals convergent evolutionary adaptations and gene losses.</title>
        <authorList>
            <person name="Steindorff A.S."/>
            <person name="Aguilar-Pontes M.V."/>
            <person name="Robinson A.J."/>
            <person name="Andreopoulos B."/>
            <person name="LaButti K."/>
            <person name="Kuo A."/>
            <person name="Mondo S."/>
            <person name="Riley R."/>
            <person name="Otillar R."/>
            <person name="Haridas S."/>
            <person name="Lipzen A."/>
            <person name="Grimwood J."/>
            <person name="Schmutz J."/>
            <person name="Clum A."/>
            <person name="Reid I.D."/>
            <person name="Moisan M.C."/>
            <person name="Butler G."/>
            <person name="Nguyen T.T.M."/>
            <person name="Dewar K."/>
            <person name="Conant G."/>
            <person name="Drula E."/>
            <person name="Henrissat B."/>
            <person name="Hansel C."/>
            <person name="Singer S."/>
            <person name="Hutchinson M.I."/>
            <person name="de Vries R.P."/>
            <person name="Natvig D.O."/>
            <person name="Powell A.J."/>
            <person name="Tsang A."/>
            <person name="Grigoriev I.V."/>
        </authorList>
    </citation>
    <scope>NUCLEOTIDE SEQUENCE [LARGE SCALE GENOMIC DNA]</scope>
    <source>
        <strain evidence="1 2">ATCC 24622</strain>
    </source>
</reference>
<sequence>MSKFPGWKSSNIVRTQYFLTSWPCPACQSRSQQKTPLISGLLSNEEGREILSRSPLLKTSHIYAERLLHENFMTAMWARDFEETVERTDVKRAEERCVLLQVFVNGVFGILLDGVNVNLKRDTSAVPFQRQSN</sequence>
<keyword evidence="2" id="KW-1185">Reference proteome</keyword>
<accession>A0ABR3W9M9</accession>
<comment type="caution">
    <text evidence="1">The sequence shown here is derived from an EMBL/GenBank/DDBJ whole genome shotgun (WGS) entry which is preliminary data.</text>
</comment>
<evidence type="ECO:0000313" key="2">
    <source>
        <dbReference type="Proteomes" id="UP001586593"/>
    </source>
</evidence>
<protein>
    <submittedName>
        <fullName evidence="1">Uncharacterized protein</fullName>
    </submittedName>
</protein>
<dbReference type="Proteomes" id="UP001586593">
    <property type="component" value="Unassembled WGS sequence"/>
</dbReference>